<evidence type="ECO:0000256" key="5">
    <source>
        <dbReference type="ARBA" id="ARBA00022729"/>
    </source>
</evidence>
<evidence type="ECO:0000256" key="1">
    <source>
        <dbReference type="ARBA" id="ARBA00004613"/>
    </source>
</evidence>
<evidence type="ECO:0000256" key="15">
    <source>
        <dbReference type="SAM" id="SignalP"/>
    </source>
</evidence>
<protein>
    <recommendedName>
        <fullName evidence="12">Sphingomyelin phosphodiesterase</fullName>
        <ecNumber evidence="12">3.1.4.12</ecNumber>
    </recommendedName>
</protein>
<dbReference type="Gene3D" id="1.10.225.10">
    <property type="entry name" value="Saposin-like"/>
    <property type="match status" value="1"/>
</dbReference>
<feature type="domain" description="Saposin B-type" evidence="16">
    <location>
        <begin position="16"/>
        <end position="100"/>
    </location>
</feature>
<dbReference type="Proteomes" id="UP001152747">
    <property type="component" value="Unassembled WGS sequence"/>
</dbReference>
<evidence type="ECO:0000256" key="3">
    <source>
        <dbReference type="ARBA" id="ARBA00022525"/>
    </source>
</evidence>
<dbReference type="Gene3D" id="3.60.21.10">
    <property type="match status" value="1"/>
</dbReference>
<dbReference type="EMBL" id="CANHGI010000004">
    <property type="protein sequence ID" value="CAI5447872.1"/>
    <property type="molecule type" value="Genomic_DNA"/>
</dbReference>
<evidence type="ECO:0000313" key="17">
    <source>
        <dbReference type="EMBL" id="CAI5447872.1"/>
    </source>
</evidence>
<dbReference type="SUPFAM" id="SSF47862">
    <property type="entry name" value="Saposin"/>
    <property type="match status" value="1"/>
</dbReference>
<dbReference type="GO" id="GO:0046513">
    <property type="term" value="P:ceramide biosynthetic process"/>
    <property type="evidence" value="ECO:0007669"/>
    <property type="project" value="TreeGrafter"/>
</dbReference>
<feature type="binding site" evidence="13">
    <location>
        <position position="219"/>
    </location>
    <ligand>
        <name>Zn(2+)</name>
        <dbReference type="ChEBI" id="CHEBI:29105"/>
        <label>2</label>
    </ligand>
</feature>
<feature type="disulfide bond" evidence="14">
    <location>
        <begin position="532"/>
        <end position="537"/>
    </location>
</feature>
<dbReference type="OrthoDB" id="282973at2759"/>
<feature type="chain" id="PRO_5040462835" description="Sphingomyelin phosphodiesterase" evidence="15">
    <location>
        <begin position="17"/>
        <end position="594"/>
    </location>
</feature>
<keyword evidence="3" id="KW-0964">Secreted</keyword>
<dbReference type="Pfam" id="PF00149">
    <property type="entry name" value="Metallophos"/>
    <property type="match status" value="1"/>
</dbReference>
<keyword evidence="4 13" id="KW-0479">Metal-binding</keyword>
<evidence type="ECO:0000256" key="10">
    <source>
        <dbReference type="ARBA" id="ARBA00023295"/>
    </source>
</evidence>
<feature type="disulfide bond" evidence="14">
    <location>
        <begin position="23"/>
        <end position="88"/>
    </location>
</feature>
<dbReference type="PANTHER" id="PTHR10340:SF31">
    <property type="entry name" value="SPHINGOMYELIN PHOSPHODIESTERASE ASM-3-RELATED"/>
    <property type="match status" value="1"/>
</dbReference>
<accession>A0A9P1IMN8</accession>
<evidence type="ECO:0000313" key="18">
    <source>
        <dbReference type="Proteomes" id="UP001152747"/>
    </source>
</evidence>
<feature type="binding site" evidence="13">
    <location>
        <position position="259"/>
    </location>
    <ligand>
        <name>Zn(2+)</name>
        <dbReference type="ChEBI" id="CHEBI:29105"/>
        <label>2</label>
    </ligand>
</feature>
<keyword evidence="10 12" id="KW-0326">Glycosidase</keyword>
<dbReference type="GO" id="GO:0005615">
    <property type="term" value="C:extracellular space"/>
    <property type="evidence" value="ECO:0007669"/>
    <property type="project" value="TreeGrafter"/>
</dbReference>
<feature type="disulfide bond" evidence="14">
    <location>
        <begin position="20"/>
        <end position="96"/>
    </location>
</feature>
<evidence type="ECO:0000256" key="12">
    <source>
        <dbReference type="PIRNR" id="PIRNR000948"/>
    </source>
</evidence>
<dbReference type="GO" id="GO:0016020">
    <property type="term" value="C:membrane"/>
    <property type="evidence" value="ECO:0007669"/>
    <property type="project" value="GOC"/>
</dbReference>
<comment type="cofactor">
    <cofactor evidence="13">
        <name>Zn(2+)</name>
        <dbReference type="ChEBI" id="CHEBI:29105"/>
    </cofactor>
    <text evidence="13">Binds 2 Zn(2+) ions per subunit.</text>
</comment>
<feature type="binding site" evidence="13">
    <location>
        <position position="400"/>
    </location>
    <ligand>
        <name>Zn(2+)</name>
        <dbReference type="ChEBI" id="CHEBI:29105"/>
        <label>2</label>
    </ligand>
</feature>
<dbReference type="GO" id="GO:0016798">
    <property type="term" value="F:hydrolase activity, acting on glycosyl bonds"/>
    <property type="evidence" value="ECO:0007669"/>
    <property type="project" value="UniProtKB-KW"/>
</dbReference>
<feature type="disulfide bond" evidence="14">
    <location>
        <begin position="543"/>
        <end position="555"/>
    </location>
</feature>
<feature type="binding site" evidence="13">
    <location>
        <position position="141"/>
    </location>
    <ligand>
        <name>Zn(2+)</name>
        <dbReference type="ChEBI" id="CHEBI:29105"/>
        <label>1</label>
    </ligand>
</feature>
<evidence type="ECO:0000259" key="16">
    <source>
        <dbReference type="PROSITE" id="PS50015"/>
    </source>
</evidence>
<feature type="binding site" evidence="13">
    <location>
        <position position="402"/>
    </location>
    <ligand>
        <name>Zn(2+)</name>
        <dbReference type="ChEBI" id="CHEBI:29105"/>
        <label>1</label>
    </ligand>
</feature>
<evidence type="ECO:0000256" key="4">
    <source>
        <dbReference type="ARBA" id="ARBA00022723"/>
    </source>
</evidence>
<comment type="similarity">
    <text evidence="2 12">Belongs to the acid sphingomyelinase family.</text>
</comment>
<dbReference type="PANTHER" id="PTHR10340">
    <property type="entry name" value="SPHINGOMYELIN PHOSPHODIESTERASE"/>
    <property type="match status" value="1"/>
</dbReference>
<keyword evidence="8 14" id="KW-1015">Disulfide bond</keyword>
<feature type="binding site" evidence="13">
    <location>
        <position position="219"/>
    </location>
    <ligand>
        <name>Zn(2+)</name>
        <dbReference type="ChEBI" id="CHEBI:29105"/>
        <label>1</label>
    </ligand>
</feature>
<reference evidence="17" key="1">
    <citation type="submission" date="2022-11" db="EMBL/GenBank/DDBJ databases">
        <authorList>
            <person name="Kikuchi T."/>
        </authorList>
    </citation>
    <scope>NUCLEOTIDE SEQUENCE</scope>
    <source>
        <strain evidence="17">PS1010</strain>
    </source>
</reference>
<comment type="function">
    <text evidence="12">Converts sphingomyelin to ceramide.</text>
</comment>
<dbReference type="SMART" id="SM00741">
    <property type="entry name" value="SapB"/>
    <property type="match status" value="1"/>
</dbReference>
<keyword evidence="5 15" id="KW-0732">Signal</keyword>
<dbReference type="GO" id="GO:0006685">
    <property type="term" value="P:sphingomyelin catabolic process"/>
    <property type="evidence" value="ECO:0007669"/>
    <property type="project" value="UniProtKB-UniRule"/>
</dbReference>
<evidence type="ECO:0000256" key="6">
    <source>
        <dbReference type="ARBA" id="ARBA00022801"/>
    </source>
</evidence>
<sequence>MKILLIFFVLFCVTNAQKDCTECKALVDLLQLEWGEEKTEDCFVDIALFICDTFKIEDNAVCDYIVSDFSDEFMYVLKEILVTPHQICGLLMKNNCGEFDDPFLKTWNMSIPQNAPAFIEQQIVTSTTNPTHRVLHLTDLHVDMHYTIGLEAQCGSPQCCRPQDMNVEIVLNDTESVKEPAGPWGNLGSCDTPYWLLTNMLDNIAKTSGKLDYVMVSGDLVSHTVWAYTPESHSFMVKNLSDTIRSYFPNTPVYFAVGNHEGVPVDNLAPHYTPKKYHMDWLYKAMSDSWNGWIPEDQEKTIHYNGCYMKKIYPGRRLISLNNVYGDRMNFWLYINQTDPDGTLGWLVEQLLDAEKTGDKVHIVAHIPGSDGEALEGYAFNYYKIINRFANTVRGQFFGHTHSEKFYMMYADPFDATSTPTNVVYSAPSVTPYSNFFPAYRIYTIDGDYSGSTHQVIDFEEWFFNLTSNNANPTNVKWEILYSSANLEYGLKGQIPREYNQLIERMKTDQDLFNKFFENHYRRSIYDGLQPCGDQKCRNGFLCDSRQFHQTDKLCTDLMSSGGITMPNDNKKKNTRYSARFRKSSRKGKDECKI</sequence>
<feature type="disulfide bond" evidence="14">
    <location>
        <begin position="160"/>
        <end position="190"/>
    </location>
</feature>
<dbReference type="PROSITE" id="PS50015">
    <property type="entry name" value="SAP_B"/>
    <property type="match status" value="1"/>
</dbReference>
<proteinExistence type="inferred from homology"/>
<dbReference type="InterPro" id="IPR004843">
    <property type="entry name" value="Calcineurin-like_PHP"/>
</dbReference>
<feature type="binding site" evidence="13">
    <location>
        <position position="139"/>
    </location>
    <ligand>
        <name>Zn(2+)</name>
        <dbReference type="ChEBI" id="CHEBI:29105"/>
        <label>1</label>
    </ligand>
</feature>
<evidence type="ECO:0000256" key="13">
    <source>
        <dbReference type="PIRSR" id="PIRSR000948-1"/>
    </source>
</evidence>
<evidence type="ECO:0000256" key="8">
    <source>
        <dbReference type="ARBA" id="ARBA00023157"/>
    </source>
</evidence>
<dbReference type="CDD" id="cd00842">
    <property type="entry name" value="MPP_ASMase"/>
    <property type="match status" value="1"/>
</dbReference>
<feature type="binding site" evidence="13">
    <location>
        <position position="366"/>
    </location>
    <ligand>
        <name>Zn(2+)</name>
        <dbReference type="ChEBI" id="CHEBI:29105"/>
        <label>2</label>
    </ligand>
</feature>
<evidence type="ECO:0000256" key="9">
    <source>
        <dbReference type="ARBA" id="ARBA00023180"/>
    </source>
</evidence>
<dbReference type="AlphaFoldDB" id="A0A9P1IMN8"/>
<dbReference type="GO" id="GO:0046872">
    <property type="term" value="F:metal ion binding"/>
    <property type="evidence" value="ECO:0007669"/>
    <property type="project" value="UniProtKB-KW"/>
</dbReference>
<gene>
    <name evidence="17" type="ORF">CAMP_LOCUS10509</name>
</gene>
<evidence type="ECO:0000256" key="11">
    <source>
        <dbReference type="ARBA" id="ARBA00047268"/>
    </source>
</evidence>
<name>A0A9P1IMN8_9PELO</name>
<organism evidence="17 18">
    <name type="scientific">Caenorhabditis angaria</name>
    <dbReference type="NCBI Taxonomy" id="860376"/>
    <lineage>
        <taxon>Eukaryota</taxon>
        <taxon>Metazoa</taxon>
        <taxon>Ecdysozoa</taxon>
        <taxon>Nematoda</taxon>
        <taxon>Chromadorea</taxon>
        <taxon>Rhabditida</taxon>
        <taxon>Rhabditina</taxon>
        <taxon>Rhabditomorpha</taxon>
        <taxon>Rhabditoidea</taxon>
        <taxon>Rhabditidae</taxon>
        <taxon>Peloderinae</taxon>
        <taxon>Caenorhabditis</taxon>
    </lineage>
</organism>
<keyword evidence="18" id="KW-1185">Reference proteome</keyword>
<keyword evidence="7 13" id="KW-0862">Zinc</keyword>
<dbReference type="InterPro" id="IPR029052">
    <property type="entry name" value="Metallo-depent_PP-like"/>
</dbReference>
<dbReference type="GO" id="GO:0005764">
    <property type="term" value="C:lysosome"/>
    <property type="evidence" value="ECO:0007669"/>
    <property type="project" value="TreeGrafter"/>
</dbReference>
<keyword evidence="9" id="KW-0325">Glycoprotein</keyword>
<dbReference type="InterPro" id="IPR008139">
    <property type="entry name" value="SaposinB_dom"/>
</dbReference>
<comment type="catalytic activity">
    <reaction evidence="11">
        <text>a sphingomyelin + H2O = phosphocholine + an N-acylsphing-4-enine + H(+)</text>
        <dbReference type="Rhea" id="RHEA:19253"/>
        <dbReference type="ChEBI" id="CHEBI:15377"/>
        <dbReference type="ChEBI" id="CHEBI:15378"/>
        <dbReference type="ChEBI" id="CHEBI:17636"/>
        <dbReference type="ChEBI" id="CHEBI:52639"/>
        <dbReference type="ChEBI" id="CHEBI:295975"/>
        <dbReference type="EC" id="3.1.4.12"/>
    </reaction>
    <physiologicalReaction direction="left-to-right" evidence="11">
        <dbReference type="Rhea" id="RHEA:19254"/>
    </physiologicalReaction>
</comment>
<evidence type="ECO:0000256" key="7">
    <source>
        <dbReference type="ARBA" id="ARBA00022833"/>
    </source>
</evidence>
<dbReference type="SUPFAM" id="SSF56300">
    <property type="entry name" value="Metallo-dependent phosphatases"/>
    <property type="match status" value="1"/>
</dbReference>
<dbReference type="InterPro" id="IPR011001">
    <property type="entry name" value="Saposin-like"/>
</dbReference>
<feature type="disulfide bond" evidence="14">
    <location>
        <begin position="51"/>
        <end position="62"/>
    </location>
</feature>
<comment type="subcellular location">
    <subcellularLocation>
        <location evidence="1">Secreted</location>
    </subcellularLocation>
</comment>
<dbReference type="EC" id="3.1.4.12" evidence="12"/>
<keyword evidence="6 12" id="KW-0378">Hydrolase</keyword>
<dbReference type="PIRSF" id="PIRSF000948">
    <property type="entry name" value="Sphingomy_PDE"/>
    <property type="match status" value="1"/>
</dbReference>
<dbReference type="InterPro" id="IPR041805">
    <property type="entry name" value="ASMase/PPN1_MPP"/>
</dbReference>
<dbReference type="InterPro" id="IPR011160">
    <property type="entry name" value="Sphingomy_PDE"/>
</dbReference>
<evidence type="ECO:0000256" key="14">
    <source>
        <dbReference type="PIRSR" id="PIRSR000948-2"/>
    </source>
</evidence>
<evidence type="ECO:0000256" key="2">
    <source>
        <dbReference type="ARBA" id="ARBA00008234"/>
    </source>
</evidence>
<comment type="caution">
    <text evidence="17">The sequence shown here is derived from an EMBL/GenBank/DDBJ whole genome shotgun (WGS) entry which is preliminary data.</text>
</comment>
<dbReference type="GO" id="GO:0061750">
    <property type="term" value="F:acid sphingomyelin phosphodiesterase activity"/>
    <property type="evidence" value="ECO:0007669"/>
    <property type="project" value="TreeGrafter"/>
</dbReference>
<feature type="signal peptide" evidence="15">
    <location>
        <begin position="1"/>
        <end position="16"/>
    </location>
</feature>
<feature type="disulfide bond" evidence="14">
    <location>
        <begin position="154"/>
        <end position="159"/>
    </location>
</feature>